<evidence type="ECO:0000256" key="1">
    <source>
        <dbReference type="SAM" id="Phobius"/>
    </source>
</evidence>
<protein>
    <submittedName>
        <fullName evidence="3">Uncharacterized protein</fullName>
    </submittedName>
</protein>
<dbReference type="AlphaFoldDB" id="A0A0L0D3K4"/>
<feature type="transmembrane region" description="Helical" evidence="1">
    <location>
        <begin position="109"/>
        <end position="128"/>
    </location>
</feature>
<evidence type="ECO:0000313" key="4">
    <source>
        <dbReference type="Proteomes" id="UP000054408"/>
    </source>
</evidence>
<reference evidence="3 4" key="1">
    <citation type="submission" date="2010-05" db="EMBL/GenBank/DDBJ databases">
        <title>The Genome Sequence of Thecamonas trahens ATCC 50062.</title>
        <authorList>
            <consortium name="The Broad Institute Genome Sequencing Platform"/>
            <person name="Russ C."/>
            <person name="Cuomo C."/>
            <person name="Shea T."/>
            <person name="Young S.K."/>
            <person name="Zeng Q."/>
            <person name="Koehrsen M."/>
            <person name="Haas B."/>
            <person name="Borodovsky M."/>
            <person name="Guigo R."/>
            <person name="Alvarado L."/>
            <person name="Berlin A."/>
            <person name="Bochicchio J."/>
            <person name="Borenstein D."/>
            <person name="Chapman S."/>
            <person name="Chen Z."/>
            <person name="Freedman E."/>
            <person name="Gellesch M."/>
            <person name="Goldberg J."/>
            <person name="Griggs A."/>
            <person name="Gujja S."/>
            <person name="Heilman E."/>
            <person name="Heiman D."/>
            <person name="Hepburn T."/>
            <person name="Howarth C."/>
            <person name="Jen D."/>
            <person name="Larson L."/>
            <person name="Mehta T."/>
            <person name="Park D."/>
            <person name="Pearson M."/>
            <person name="Roberts A."/>
            <person name="Saif S."/>
            <person name="Shenoy N."/>
            <person name="Sisk P."/>
            <person name="Stolte C."/>
            <person name="Sykes S."/>
            <person name="Thomson T."/>
            <person name="Walk T."/>
            <person name="White J."/>
            <person name="Yandava C."/>
            <person name="Burger G."/>
            <person name="Gray M.W."/>
            <person name="Holland P.W.H."/>
            <person name="King N."/>
            <person name="Lang F.B.F."/>
            <person name="Roger A.J."/>
            <person name="Ruiz-Trillo I."/>
            <person name="Lander E."/>
            <person name="Nusbaum C."/>
        </authorList>
    </citation>
    <scope>NUCLEOTIDE SEQUENCE [LARGE SCALE GENOMIC DNA]</scope>
    <source>
        <strain evidence="3 4">ATCC 50062</strain>
    </source>
</reference>
<keyword evidence="4" id="KW-1185">Reference proteome</keyword>
<proteinExistence type="predicted"/>
<evidence type="ECO:0000256" key="2">
    <source>
        <dbReference type="SAM" id="SignalP"/>
    </source>
</evidence>
<feature type="transmembrane region" description="Helical" evidence="1">
    <location>
        <begin position="333"/>
        <end position="353"/>
    </location>
</feature>
<feature type="transmembrane region" description="Helical" evidence="1">
    <location>
        <begin position="597"/>
        <end position="617"/>
    </location>
</feature>
<keyword evidence="2" id="KW-0732">Signal</keyword>
<dbReference type="RefSeq" id="XP_013760016.1">
    <property type="nucleotide sequence ID" value="XM_013904562.1"/>
</dbReference>
<feature type="transmembrane region" description="Helical" evidence="1">
    <location>
        <begin position="294"/>
        <end position="321"/>
    </location>
</feature>
<feature type="transmembrane region" description="Helical" evidence="1">
    <location>
        <begin position="792"/>
        <end position="811"/>
    </location>
</feature>
<name>A0A0L0D3K4_THETB</name>
<gene>
    <name evidence="3" type="ORF">AMSG_03164</name>
</gene>
<feature type="transmembrane region" description="Helical" evidence="1">
    <location>
        <begin position="410"/>
        <end position="426"/>
    </location>
</feature>
<feature type="signal peptide" evidence="2">
    <location>
        <begin position="1"/>
        <end position="19"/>
    </location>
</feature>
<feature type="transmembrane region" description="Helical" evidence="1">
    <location>
        <begin position="237"/>
        <end position="260"/>
    </location>
</feature>
<organism evidence="3 4">
    <name type="scientific">Thecamonas trahens ATCC 50062</name>
    <dbReference type="NCBI Taxonomy" id="461836"/>
    <lineage>
        <taxon>Eukaryota</taxon>
        <taxon>Apusozoa</taxon>
        <taxon>Apusomonadida</taxon>
        <taxon>Apusomonadidae</taxon>
        <taxon>Thecamonas</taxon>
    </lineage>
</organism>
<feature type="transmembrane region" description="Helical" evidence="1">
    <location>
        <begin position="203"/>
        <end position="225"/>
    </location>
</feature>
<dbReference type="Proteomes" id="UP000054408">
    <property type="component" value="Unassembled WGS sequence"/>
</dbReference>
<feature type="chain" id="PRO_5005536875" evidence="2">
    <location>
        <begin position="20"/>
        <end position="841"/>
    </location>
</feature>
<feature type="transmembrane region" description="Helical" evidence="1">
    <location>
        <begin position="568"/>
        <end position="591"/>
    </location>
</feature>
<sequence length="841" mass="88534">MRSILLLLLLGLCATAVSGASMLRGIPVVATSYATETPQPLGRCSDNSHCDIGSVCSPHGSCTPRDAWPADTDPVGIRWTLYAAVAAVALVFSYFSFTPRVPMLRSPANLFAAMACALAAVFVVSILLDPTPSVHVAPLSPELLGNATCVERYDPSCAPFVCETRAGHCLASCSSHVDCTDVGLACVGGECVAATSLTSQAVYTWRVILTRVVGMLALVGPWVFVDIFVARPYLYSVDFIAVPVYAFFACLWLLATAYTASSVGYVHTPPQYEKYSTRYFMWSPSVPLDLGEDAFAYFASYGLIARAVATLLPSAAMVLATSCTTRLVGARAYRLRALPLTIAVVLSIASAALGIPPPTVFVLVALVSSYMQHAWDDSSIRLPAAFFALAVFSYPGAVMLDFMTTMPSEVTLGFALLLALVAGLRFRPNNRSVRAWHWHRAAILAVTVSIAVVMCITYAPSKPPTDGLPCSPQAMSHCYPLRCEYAAGACISSCAGSDENCIAGFVCSDVSGRPTCVPLVDAENPEAEHSKSWLYPFSMVLVLLANLCAAAGSICFVFVAGPRLSVRALVAVSVVALGLALLFSLFGINMLALPTSFIFALFYDSILTATTMAVTLASSLATAATTWLSEPDAVVVATPSAATSNATSVECAATFAVACFPFTCDVTAAACKSVCASDAECFLSTLCIDGVCQASATAELAVSGWTVAVLVAACLAFIAVSALLRAWDSVGYGTVALGMIIGMRVAIRKLPGVSVVDKMGDVTTSSDYATIYEVAQAPLAFFRSPRALIPSLMLIFSHKLAITVVTTYLALGALRGSRYFPEAPCGWPRTCSRSSAGGLLL</sequence>
<accession>A0A0L0D3K4</accession>
<feature type="transmembrane region" description="Helical" evidence="1">
    <location>
        <begin position="79"/>
        <end position="97"/>
    </location>
</feature>
<keyword evidence="1" id="KW-1133">Transmembrane helix</keyword>
<evidence type="ECO:0000313" key="3">
    <source>
        <dbReference type="EMBL" id="KNC46736.1"/>
    </source>
</evidence>
<feature type="transmembrane region" description="Helical" evidence="1">
    <location>
        <begin position="438"/>
        <end position="459"/>
    </location>
</feature>
<feature type="transmembrane region" description="Helical" evidence="1">
    <location>
        <begin position="533"/>
        <end position="561"/>
    </location>
</feature>
<keyword evidence="1" id="KW-0812">Transmembrane</keyword>
<dbReference type="GeneID" id="25562786"/>
<feature type="transmembrane region" description="Helical" evidence="1">
    <location>
        <begin position="705"/>
        <end position="724"/>
    </location>
</feature>
<keyword evidence="1" id="KW-0472">Membrane</keyword>
<dbReference type="EMBL" id="GL349444">
    <property type="protein sequence ID" value="KNC46736.1"/>
    <property type="molecule type" value="Genomic_DNA"/>
</dbReference>